<dbReference type="PROSITE" id="PS51898">
    <property type="entry name" value="TYR_RECOMBINASE"/>
    <property type="match status" value="1"/>
</dbReference>
<evidence type="ECO:0000313" key="5">
    <source>
        <dbReference type="EMBL" id="XBH15119.1"/>
    </source>
</evidence>
<comment type="similarity">
    <text evidence="1">Belongs to the 'phage' integrase family.</text>
</comment>
<dbReference type="SUPFAM" id="SSF56349">
    <property type="entry name" value="DNA breaking-rejoining enzymes"/>
    <property type="match status" value="1"/>
</dbReference>
<dbReference type="PANTHER" id="PTHR30349">
    <property type="entry name" value="PHAGE INTEGRASE-RELATED"/>
    <property type="match status" value="1"/>
</dbReference>
<dbReference type="RefSeq" id="WP_348270130.1">
    <property type="nucleotide sequence ID" value="NZ_CP121195.1"/>
</dbReference>
<dbReference type="Gene3D" id="1.10.443.10">
    <property type="entry name" value="Intergrase catalytic core"/>
    <property type="match status" value="1"/>
</dbReference>
<organism evidence="5">
    <name type="scientific">Edaphobacter paludis</name>
    <dbReference type="NCBI Taxonomy" id="3035702"/>
    <lineage>
        <taxon>Bacteria</taxon>
        <taxon>Pseudomonadati</taxon>
        <taxon>Acidobacteriota</taxon>
        <taxon>Terriglobia</taxon>
        <taxon>Terriglobales</taxon>
        <taxon>Acidobacteriaceae</taxon>
        <taxon>Edaphobacter</taxon>
    </lineage>
</organism>
<dbReference type="Gene3D" id="1.10.150.130">
    <property type="match status" value="1"/>
</dbReference>
<dbReference type="InterPro" id="IPR002104">
    <property type="entry name" value="Integrase_catalytic"/>
</dbReference>
<gene>
    <name evidence="5" type="ORF">P8936_08125</name>
</gene>
<feature type="domain" description="Tyr recombinase" evidence="4">
    <location>
        <begin position="165"/>
        <end position="339"/>
    </location>
</feature>
<keyword evidence="3" id="KW-0233">DNA recombination</keyword>
<dbReference type="GO" id="GO:0003677">
    <property type="term" value="F:DNA binding"/>
    <property type="evidence" value="ECO:0007669"/>
    <property type="project" value="UniProtKB-KW"/>
</dbReference>
<dbReference type="Pfam" id="PF00589">
    <property type="entry name" value="Phage_integrase"/>
    <property type="match status" value="1"/>
</dbReference>
<sequence length="354" mass="40685">MAKNTYGAGTIYLRGDVWWVRVFVDNNPISRSSKSTKKSDAIKLRDQLLAKKYRGEITGGTPDKVLIGELLDDVLKSDIEDSTRYIWKLVVEKNLRPSFGKVRAARLSTDLMDRYREKRTGEGYSDATVNRELSIMRTAFHNGRKRTPPKINVVPYFPMVKETTVRKGFLTDAQYSTLRDELQDELKSLFVCGYITGIRKGELLDIRWPQVDFESGIIALEPDETKNREGRSVPILEGDMCELLLEAKRARDADWPESPWVFNRGGRQIKDFRGAWEQACKKAGVPELNFHDLRRTAVRNMRRAGVPQVIRMKISGHKTDSMERRYNIVDADDLSIAKEFMERRMKAAQTVTET</sequence>
<evidence type="ECO:0000256" key="3">
    <source>
        <dbReference type="ARBA" id="ARBA00023172"/>
    </source>
</evidence>
<dbReference type="InterPro" id="IPR011010">
    <property type="entry name" value="DNA_brk_join_enz"/>
</dbReference>
<dbReference type="AlphaFoldDB" id="A0AAU7DBP0"/>
<protein>
    <submittedName>
        <fullName evidence="5">Site-specific integrase</fullName>
    </submittedName>
</protein>
<dbReference type="CDD" id="cd00796">
    <property type="entry name" value="INT_Rci_Hp1_C"/>
    <property type="match status" value="1"/>
</dbReference>
<keyword evidence="2" id="KW-0238">DNA-binding</keyword>
<reference evidence="5" key="1">
    <citation type="submission" date="2023-03" db="EMBL/GenBank/DDBJ databases">
        <title>Edaphobacter sp.</title>
        <authorList>
            <person name="Huber K.J."/>
            <person name="Papendorf J."/>
            <person name="Pilke C."/>
            <person name="Bunk B."/>
            <person name="Sproeer C."/>
            <person name="Pester M."/>
        </authorList>
    </citation>
    <scope>NUCLEOTIDE SEQUENCE</scope>
    <source>
        <strain evidence="5">DSM 109920</strain>
    </source>
</reference>
<accession>A0AAU7DBP0</accession>
<dbReference type="InterPro" id="IPR050090">
    <property type="entry name" value="Tyrosine_recombinase_XerCD"/>
</dbReference>
<dbReference type="GO" id="GO:0015074">
    <property type="term" value="P:DNA integration"/>
    <property type="evidence" value="ECO:0007669"/>
    <property type="project" value="InterPro"/>
</dbReference>
<dbReference type="PANTHER" id="PTHR30349:SF64">
    <property type="entry name" value="PROPHAGE INTEGRASE INTD-RELATED"/>
    <property type="match status" value="1"/>
</dbReference>
<dbReference type="InterPro" id="IPR013762">
    <property type="entry name" value="Integrase-like_cat_sf"/>
</dbReference>
<evidence type="ECO:0000256" key="2">
    <source>
        <dbReference type="ARBA" id="ARBA00023125"/>
    </source>
</evidence>
<dbReference type="EMBL" id="CP121195">
    <property type="protein sequence ID" value="XBH15119.1"/>
    <property type="molecule type" value="Genomic_DNA"/>
</dbReference>
<evidence type="ECO:0000256" key="1">
    <source>
        <dbReference type="ARBA" id="ARBA00008857"/>
    </source>
</evidence>
<name>A0AAU7DBP0_9BACT</name>
<dbReference type="InterPro" id="IPR010998">
    <property type="entry name" value="Integrase_recombinase_N"/>
</dbReference>
<dbReference type="GO" id="GO:0006310">
    <property type="term" value="P:DNA recombination"/>
    <property type="evidence" value="ECO:0007669"/>
    <property type="project" value="UniProtKB-KW"/>
</dbReference>
<evidence type="ECO:0000259" key="4">
    <source>
        <dbReference type="PROSITE" id="PS51898"/>
    </source>
</evidence>
<proteinExistence type="inferred from homology"/>